<proteinExistence type="predicted"/>
<dbReference type="AlphaFoldDB" id="A0A450Z2W6"/>
<gene>
    <name evidence="2" type="ORF">BECKTC1821E_GA0114239_11037</name>
</gene>
<sequence length="105" mass="12253">MPHEDIIGKETIRRLAVDLATHLRELSIDPDSLEILPTEHLRIEDRRADPVVKLREREEEPFPKRGILCTQHGAKHWISRSARNDNRNFVGHQSDDRNMHPVPLL</sequence>
<organism evidence="2">
    <name type="scientific">Candidatus Kentrum sp. TC</name>
    <dbReference type="NCBI Taxonomy" id="2126339"/>
    <lineage>
        <taxon>Bacteria</taxon>
        <taxon>Pseudomonadati</taxon>
        <taxon>Pseudomonadota</taxon>
        <taxon>Gammaproteobacteria</taxon>
        <taxon>Candidatus Kentrum</taxon>
    </lineage>
</organism>
<accession>A0A450Z2W6</accession>
<dbReference type="EMBL" id="CAADFT010000103">
    <property type="protein sequence ID" value="VFK48140.1"/>
    <property type="molecule type" value="Genomic_DNA"/>
</dbReference>
<reference evidence="2" key="1">
    <citation type="submission" date="2019-02" db="EMBL/GenBank/DDBJ databases">
        <authorList>
            <person name="Gruber-Vodicka R. H."/>
            <person name="Seah K. B. B."/>
        </authorList>
    </citation>
    <scope>NUCLEOTIDE SEQUENCE</scope>
    <source>
        <strain evidence="2">BECK_BZ125</strain>
    </source>
</reference>
<name>A0A450Z2W6_9GAMM</name>
<protein>
    <submittedName>
        <fullName evidence="2">Uncharacterized protein</fullName>
    </submittedName>
</protein>
<feature type="region of interest" description="Disordered" evidence="1">
    <location>
        <begin position="79"/>
        <end position="105"/>
    </location>
</feature>
<evidence type="ECO:0000256" key="1">
    <source>
        <dbReference type="SAM" id="MobiDB-lite"/>
    </source>
</evidence>
<evidence type="ECO:0000313" key="2">
    <source>
        <dbReference type="EMBL" id="VFK48140.1"/>
    </source>
</evidence>